<feature type="region of interest" description="Disordered" evidence="1">
    <location>
        <begin position="933"/>
        <end position="954"/>
    </location>
</feature>
<dbReference type="Pfam" id="PF15447">
    <property type="entry name" value="NTS"/>
    <property type="match status" value="1"/>
</dbReference>
<feature type="region of interest" description="Disordered" evidence="1">
    <location>
        <begin position="995"/>
        <end position="1024"/>
    </location>
</feature>
<dbReference type="InterPro" id="IPR041480">
    <property type="entry name" value="CIDR1_gamma"/>
</dbReference>
<dbReference type="Gene3D" id="1.20.1310.20">
    <property type="entry name" value="Duffy-antigen binding domain"/>
    <property type="match status" value="2"/>
</dbReference>
<feature type="compositionally biased region" description="Polar residues" evidence="1">
    <location>
        <begin position="933"/>
        <end position="944"/>
    </location>
</feature>
<accession>A0A024X207</accession>
<dbReference type="FunFam" id="1.20.58.830:FF:000001">
    <property type="entry name" value="Erythrocyte membrane protein 1, PfEMP1"/>
    <property type="match status" value="1"/>
</dbReference>
<feature type="domain" description="Cysteine-rich interdomain region 1 gamma" evidence="6">
    <location>
        <begin position="1405"/>
        <end position="1457"/>
    </location>
</feature>
<dbReference type="Pfam" id="PF03011">
    <property type="entry name" value="PFEMP"/>
    <property type="match status" value="2"/>
</dbReference>
<dbReference type="Proteomes" id="UP000030694">
    <property type="component" value="Unassembled WGS sequence"/>
</dbReference>
<feature type="domain" description="Duffy-binding-like" evidence="7">
    <location>
        <begin position="322"/>
        <end position="482"/>
    </location>
</feature>
<evidence type="ECO:0000259" key="5">
    <source>
        <dbReference type="Pfam" id="PF15447"/>
    </source>
</evidence>
<evidence type="ECO:0000259" key="4">
    <source>
        <dbReference type="Pfam" id="PF05424"/>
    </source>
</evidence>
<feature type="region of interest" description="Disordered" evidence="1">
    <location>
        <begin position="1148"/>
        <end position="1189"/>
    </location>
</feature>
<dbReference type="GO" id="GO:0046789">
    <property type="term" value="F:host cell surface receptor binding"/>
    <property type="evidence" value="ECO:0007669"/>
    <property type="project" value="InterPro"/>
</dbReference>
<feature type="region of interest" description="Disordered" evidence="1">
    <location>
        <begin position="409"/>
        <end position="431"/>
    </location>
</feature>
<dbReference type="InterPro" id="IPR029210">
    <property type="entry name" value="PfEMP1_NTS"/>
</dbReference>
<evidence type="ECO:0008006" key="10">
    <source>
        <dbReference type="Google" id="ProtNLM"/>
    </source>
</evidence>
<dbReference type="InterPro" id="IPR004258">
    <property type="entry name" value="DBL"/>
</dbReference>
<protein>
    <recommendedName>
        <fullName evidence="10">Erythrocyte membrane protein 1</fullName>
    </recommendedName>
</protein>
<evidence type="ECO:0000259" key="7">
    <source>
        <dbReference type="Pfam" id="PF22672"/>
    </source>
</evidence>
<feature type="compositionally biased region" description="Basic and acidic residues" evidence="1">
    <location>
        <begin position="1618"/>
        <end position="1629"/>
    </location>
</feature>
<feature type="compositionally biased region" description="Basic and acidic residues" evidence="1">
    <location>
        <begin position="770"/>
        <end position="780"/>
    </location>
</feature>
<evidence type="ECO:0000259" key="6">
    <source>
        <dbReference type="Pfam" id="PF18562"/>
    </source>
</evidence>
<feature type="compositionally biased region" description="Low complexity" evidence="1">
    <location>
        <begin position="1163"/>
        <end position="1182"/>
    </location>
</feature>
<dbReference type="SUPFAM" id="SSF140924">
    <property type="entry name" value="Duffy binding domain-like"/>
    <property type="match status" value="4"/>
</dbReference>
<dbReference type="FunFam" id="1.20.58.830:FF:000003">
    <property type="entry name" value="Erythrocyte membrane protein 1, PfEMP1"/>
    <property type="match status" value="1"/>
</dbReference>
<reference evidence="8 9" key="1">
    <citation type="submission" date="2013-02" db="EMBL/GenBank/DDBJ databases">
        <title>The Genome Annotation of Plasmodium falciparum CAMP/Malaysia.</title>
        <authorList>
            <consortium name="The Broad Institute Genome Sequencing Platform"/>
            <consortium name="The Broad Institute Genome Sequencing Center for Infectious Disease"/>
            <person name="Neafsey D."/>
            <person name="Hoffman S."/>
            <person name="Volkman S."/>
            <person name="Rosenthal P."/>
            <person name="Walker B."/>
            <person name="Young S.K."/>
            <person name="Zeng Q."/>
            <person name="Gargeya S."/>
            <person name="Fitzgerald M."/>
            <person name="Haas B."/>
            <person name="Abouelleil A."/>
            <person name="Allen A.W."/>
            <person name="Alvarado L."/>
            <person name="Arachchi H.M."/>
            <person name="Berlin A.M."/>
            <person name="Chapman S.B."/>
            <person name="Gainer-Dewar J."/>
            <person name="Goldberg J."/>
            <person name="Griggs A."/>
            <person name="Gujja S."/>
            <person name="Hansen M."/>
            <person name="Howarth C."/>
            <person name="Imamovic A."/>
            <person name="Ireland A."/>
            <person name="Larimer J."/>
            <person name="McCowan C."/>
            <person name="Murphy C."/>
            <person name="Pearson M."/>
            <person name="Poon T.W."/>
            <person name="Priest M."/>
            <person name="Roberts A."/>
            <person name="Saif S."/>
            <person name="Shea T."/>
            <person name="Sisk P."/>
            <person name="Sykes S."/>
            <person name="Wortman J."/>
            <person name="Nusbaum C."/>
            <person name="Birren B."/>
        </authorList>
    </citation>
    <scope>NUCLEOTIDE SEQUENCE [LARGE SCALE GENOMIC DNA]</scope>
    <source>
        <strain evidence="8 9">CAMP/Malaysia</strain>
    </source>
</reference>
<dbReference type="Pfam" id="PF22672">
    <property type="entry name" value="DBL_C"/>
    <property type="match status" value="2"/>
</dbReference>
<keyword evidence="2" id="KW-0812">Transmembrane</keyword>
<dbReference type="FunFam" id="1.20.1310.20:FF:000001">
    <property type="entry name" value="Erythrocyte membrane protein 1, PfEMP1"/>
    <property type="match status" value="1"/>
</dbReference>
<dbReference type="FunFam" id="1.20.58.1930:FF:000001">
    <property type="entry name" value="Erythrocyte membrane protein 1, PfEMP1"/>
    <property type="match status" value="1"/>
</dbReference>
<name>A0A024X207_PLAFC</name>
<dbReference type="InterPro" id="IPR042202">
    <property type="entry name" value="Duffy-ag-bd_sf"/>
</dbReference>
<dbReference type="OMA" id="PNICPKE"/>
<dbReference type="Pfam" id="PF05424">
    <property type="entry name" value="Duffy_binding"/>
    <property type="match status" value="2"/>
</dbReference>
<dbReference type="GO" id="GO:0016020">
    <property type="term" value="C:membrane"/>
    <property type="evidence" value="ECO:0007669"/>
    <property type="project" value="InterPro"/>
</dbReference>
<feature type="compositionally biased region" description="Low complexity" evidence="1">
    <location>
        <begin position="897"/>
        <end position="911"/>
    </location>
</feature>
<evidence type="ECO:0000313" key="8">
    <source>
        <dbReference type="EMBL" id="ETW58821.1"/>
    </source>
</evidence>
<dbReference type="Pfam" id="PF18562">
    <property type="entry name" value="CIDR1_gamma"/>
    <property type="match status" value="1"/>
</dbReference>
<feature type="compositionally biased region" description="Pro residues" evidence="1">
    <location>
        <begin position="1698"/>
        <end position="1709"/>
    </location>
</feature>
<evidence type="ECO:0000256" key="1">
    <source>
        <dbReference type="SAM" id="MobiDB-lite"/>
    </source>
</evidence>
<evidence type="ECO:0000256" key="2">
    <source>
        <dbReference type="SAM" id="Phobius"/>
    </source>
</evidence>
<gene>
    <name evidence="8" type="ORF">PFMC_05293</name>
</gene>
<feature type="non-terminal residue" evidence="8">
    <location>
        <position position="1757"/>
    </location>
</feature>
<reference evidence="8 9" key="2">
    <citation type="submission" date="2013-02" db="EMBL/GenBank/DDBJ databases">
        <title>The Genome Sequence of Plasmodium falciparum CAMP/Malaysia.</title>
        <authorList>
            <consortium name="The Broad Institute Genome Sequencing Platform"/>
            <consortium name="The Broad Institute Genome Sequencing Center for Infectious Disease"/>
            <person name="Neafsey D."/>
            <person name="Cheeseman I."/>
            <person name="Volkman S."/>
            <person name="Adams J."/>
            <person name="Walker B."/>
            <person name="Young S.K."/>
            <person name="Zeng Q."/>
            <person name="Gargeya S."/>
            <person name="Fitzgerald M."/>
            <person name="Haas B."/>
            <person name="Abouelleil A."/>
            <person name="Alvarado L."/>
            <person name="Arachchi H.M."/>
            <person name="Berlin A.M."/>
            <person name="Chapman S.B."/>
            <person name="Dewar J."/>
            <person name="Goldberg J."/>
            <person name="Griggs A."/>
            <person name="Gujja S."/>
            <person name="Hansen M."/>
            <person name="Howarth C."/>
            <person name="Imamovic A."/>
            <person name="Larimer J."/>
            <person name="McCowan C."/>
            <person name="Murphy C."/>
            <person name="Neiman D."/>
            <person name="Pearson M."/>
            <person name="Priest M."/>
            <person name="Roberts A."/>
            <person name="Saif S."/>
            <person name="Shea T."/>
            <person name="Sisk P."/>
            <person name="Sykes S."/>
            <person name="Wortman J."/>
            <person name="Nusbaum C."/>
            <person name="Birren B."/>
        </authorList>
    </citation>
    <scope>NUCLEOTIDE SEQUENCE [LARGE SCALE GENOMIC DNA]</scope>
    <source>
        <strain evidence="8 9">CAMP/Malaysia</strain>
    </source>
</reference>
<proteinExistence type="predicted"/>
<feature type="compositionally biased region" description="Basic and acidic residues" evidence="1">
    <location>
        <begin position="743"/>
        <end position="759"/>
    </location>
</feature>
<dbReference type="InterPro" id="IPR054595">
    <property type="entry name" value="DBL_C"/>
</dbReference>
<organism evidence="8 9">
    <name type="scientific">Plasmodium falciparum (isolate Camp / Malaysia)</name>
    <dbReference type="NCBI Taxonomy" id="5835"/>
    <lineage>
        <taxon>Eukaryota</taxon>
        <taxon>Sar</taxon>
        <taxon>Alveolata</taxon>
        <taxon>Apicomplexa</taxon>
        <taxon>Aconoidasida</taxon>
        <taxon>Haemosporida</taxon>
        <taxon>Plasmodiidae</taxon>
        <taxon>Plasmodium</taxon>
        <taxon>Plasmodium (Laverania)</taxon>
    </lineage>
</organism>
<dbReference type="Gene3D" id="1.20.58.1930">
    <property type="match status" value="2"/>
</dbReference>
<feature type="compositionally biased region" description="Acidic residues" evidence="1">
    <location>
        <begin position="781"/>
        <end position="809"/>
    </location>
</feature>
<keyword evidence="2" id="KW-1133">Transmembrane helix</keyword>
<feature type="domain" description="Duffy-binding-like" evidence="3">
    <location>
        <begin position="1480"/>
        <end position="1622"/>
    </location>
</feature>
<feature type="compositionally biased region" description="Polar residues" evidence="1">
    <location>
        <begin position="760"/>
        <end position="769"/>
    </location>
</feature>
<dbReference type="InterPro" id="IPR008602">
    <property type="entry name" value="Duffy-antigen-binding"/>
</dbReference>
<feature type="compositionally biased region" description="Basic and acidic residues" evidence="1">
    <location>
        <begin position="1148"/>
        <end position="1160"/>
    </location>
</feature>
<feature type="compositionally biased region" description="Polar residues" evidence="1">
    <location>
        <begin position="1002"/>
        <end position="1022"/>
    </location>
</feature>
<feature type="region of interest" description="Disordered" evidence="1">
    <location>
        <begin position="1618"/>
        <end position="1725"/>
    </location>
</feature>
<feature type="compositionally biased region" description="Acidic residues" evidence="1">
    <location>
        <begin position="1636"/>
        <end position="1647"/>
    </location>
</feature>
<feature type="region of interest" description="Disordered" evidence="1">
    <location>
        <begin position="878"/>
        <end position="917"/>
    </location>
</feature>
<sequence>MARGRRGGEDIDKTSAKHLLDSIGKIVHDKVQNEAKERSKGELHGDLSRAKFYTKNVIENSKVTNPCELNHIYHTNVTDGHNDPCRNRPNVRFSDVIGGQCTDSKIKGNNTKNGGACAPFRRLFLCDHHLSHMEENKINNTDNLLLEVSLAAKYEGKSLVEQYKQYKQQNNDSDTHICTALARSFADIGDIIRGKDLFIGYDERDRNEKAKLQENLTKIFAKIHSGLTTNGKTNGAKDRYQDTENYYQLREDWWTANRATIWEAMTCSEQLKGNKYFRNTCNGGEQTKGYCRCGDGKSKGANADQVPTYFDYVPQYLRWFEEWAEDFCRKKNKKLKDVETNCRGQFYDKPRYCSGNGYDCEETINKKGHLVMGKDCTKCSVWCRLYEKWIDNQKKEFLKQKNKYEKEMQKYTNGGGGSGDSSRQTRRARSISTDDNGYEKKFYAKLKDDYGTVDDFLGLLNNEKACQDIKETEEKIDFTENHGDKNSNNKGTFYHSQYCQPCPECGVDCNGTECTARKKSDPRCQEIPRVRGDTKKITFIDFLFNDQKGKDIVTKLSNFCYALDSDNNKKKGIEEWKCSHYSVKDDECVMQNNGSNVEGHPKRMQFVDFFLFWVTHLFNDVIEWRNEISKCITDSSLKKCNNRCNRHCKCFPKWVKQKQDEWNQIKAHYKHETGFGNANPHDILEYILENNFLDEIKKAYGNEKEIDRIKNLTRSDPSKTEVKTENDKYAIDVLLKDEEEDAEKCKKCKPPEDKSRGRSDSASPDQQAPRSKEEKDADSHDDFDEEEDDDEDSHDGDGAEGAEQPEETAEGPAVVDHTGEGPEEEESPPTDHKLNVCNIVNNILTGNGNLNEACTQKYGPKAPTSWKCIPTNTNDVATISESERAGPARKRRDADSGKPTGSSSGDTTGGSICVPPRRRKLYVTPLTKWADTVGNTATQPQGGTSSAGGKVSSQSDKLRTAFIESAAIETFFLWDRYKKEWKVRRDAELQQENGLVGAAQAPQLQPPGSVSGEQTPENQLSRGNIPPDFLRLMFYTLADYKDILFSGIKDKKSGYSDIFSGDKDIAEREKQIKGAIQTFFQNGDSQTPSGKNPESWWQAHGPDIWNGMICALTYKDNDARGTSAKIEQNSDLKDKLWDEAKKQPKKDEYQYTNVKLKDEPSETQARTGSSTTSQTTQSSPSSDNNPPKLTEFVEIPTFFRYLHEWGQNFCKERKKRLAQIYKDCQVDENNGPRGAKQNPKCSGYGEDCQTNLKNDPSTIPSLECPDCARHCRFYKKWIERKKDEFTQQSNAYDKQKTKYETESNGAKRNNHDNGFCVTLEKTCDTAAKFLKTLGPCKNENGEDKKGDLYIKFDEDKSFKHTEYCDSCPKFNVNCKENGNCSKDKRSACKTKNKRHITAEDINGSTEDIGMVVSDDSKSGSGFENGLEPCKDAHIFKGFRKDVWTCEKVCGYVVCKPIKVNGETTSGEKGNDKHIIQIRALLRLWLEYFLEDYNKIKHKISHCMKKGEEPKCIKECGKKCNCVEQWIKLKQQEWQQIKNRLLDQYKYEDQPDYPVTSFLQELIPQIAVTIDKAEQETLEKLEKSLKCNCTDNSKTKDGNKSYVIDCMIKKLEKKIDECNRNHNPSREKQTCDSPPPEPDDEPFEEENQVEQPNICPKEDKPTTTDVEDGDCGEEKKKEKEKEEQEEREPSEGTEELPSAPAPPPAPPSTPAAPKSSQPPQIVEENPFNHPAVIPALVTSTLAWSVGIGFAAFTYFYLK</sequence>
<feature type="domain" description="Duffy-antigen binding" evidence="4">
    <location>
        <begin position="115"/>
        <end position="318"/>
    </location>
</feature>
<feature type="domain" description="Duffy-antigen binding" evidence="4">
    <location>
        <begin position="912"/>
        <end position="1131"/>
    </location>
</feature>
<feature type="transmembrane region" description="Helical" evidence="2">
    <location>
        <begin position="1730"/>
        <end position="1756"/>
    </location>
</feature>
<dbReference type="EMBL" id="KI927611">
    <property type="protein sequence ID" value="ETW58821.1"/>
    <property type="molecule type" value="Genomic_DNA"/>
</dbReference>
<evidence type="ECO:0000313" key="9">
    <source>
        <dbReference type="Proteomes" id="UP000030694"/>
    </source>
</evidence>
<evidence type="ECO:0000259" key="3">
    <source>
        <dbReference type="Pfam" id="PF03011"/>
    </source>
</evidence>
<feature type="domain" description="Plasmodium falciparum erythrocyte membrane protein-1 N-terminal segment" evidence="5">
    <location>
        <begin position="15"/>
        <end position="51"/>
    </location>
</feature>
<dbReference type="Gene3D" id="1.20.58.830">
    <property type="match status" value="2"/>
</dbReference>
<feature type="region of interest" description="Disordered" evidence="1">
    <location>
        <begin position="740"/>
        <end position="834"/>
    </location>
</feature>
<keyword evidence="2" id="KW-0472">Membrane</keyword>
<feature type="compositionally biased region" description="Basic and acidic residues" evidence="1">
    <location>
        <begin position="1671"/>
        <end position="1689"/>
    </location>
</feature>
<feature type="domain" description="Duffy-binding-like" evidence="7">
    <location>
        <begin position="1204"/>
        <end position="1361"/>
    </location>
</feature>
<feature type="compositionally biased region" description="Basic and acidic residues" evidence="1">
    <location>
        <begin position="881"/>
        <end position="896"/>
    </location>
</feature>
<feature type="domain" description="Duffy-binding-like" evidence="3">
    <location>
        <begin position="609"/>
        <end position="750"/>
    </location>
</feature>